<sequence length="221" mass="23183">MTTLDLTVAGSGKRLPVRPEKLIVAGYTARDEAAVARHIEELAAIGVPPPPAVPMFYDLDPALLSTEAQVTVDGTATSGEVEPVLIRHDGTYYLGVGSDHTDRELERDDIAASKAACPKPVGGAVVELGPTPVFPDWDQAQAGSEVDGQPYQSGAVSSLRHPAELLERMTATIGDIAGDFVLFCGTLALIGGKFVHGDTWSLSLTLPAAAPLTHTYTTAPR</sequence>
<dbReference type="SUPFAM" id="SSF56529">
    <property type="entry name" value="FAH"/>
    <property type="match status" value="1"/>
</dbReference>
<dbReference type="GO" id="GO:0003824">
    <property type="term" value="F:catalytic activity"/>
    <property type="evidence" value="ECO:0007669"/>
    <property type="project" value="InterPro"/>
</dbReference>
<keyword evidence="2" id="KW-1185">Reference proteome</keyword>
<accession>A0A9X2NI72</accession>
<proteinExistence type="predicted"/>
<protein>
    <submittedName>
        <fullName evidence="1">DUF2848 domain-containing protein</fullName>
    </submittedName>
</protein>
<dbReference type="EMBL" id="JAMXQV010000022">
    <property type="protein sequence ID" value="MCR6487896.1"/>
    <property type="molecule type" value="Genomic_DNA"/>
</dbReference>
<reference evidence="1" key="1">
    <citation type="submission" date="2022-06" db="EMBL/GenBank/DDBJ databases">
        <title>Amycolatopsis iheyaensis sp. nov., a new species of the genus Amycolatopsis isolated from soil in Iheya island, Japan.</title>
        <authorList>
            <person name="Ngamcharungchit C."/>
            <person name="Kanto H."/>
            <person name="Take A."/>
            <person name="Intra B."/>
            <person name="Matsumoto A."/>
            <person name="Panbangred W."/>
            <person name="Inahashi Y."/>
        </authorList>
    </citation>
    <scope>NUCLEOTIDE SEQUENCE</scope>
    <source>
        <strain evidence="1">OK19-0408</strain>
    </source>
</reference>
<dbReference type="Pfam" id="PF11010">
    <property type="entry name" value="DUF2848"/>
    <property type="match status" value="1"/>
</dbReference>
<dbReference type="AlphaFoldDB" id="A0A9X2NI72"/>
<organism evidence="1 2">
    <name type="scientific">Amycolatopsis iheyensis</name>
    <dbReference type="NCBI Taxonomy" id="2945988"/>
    <lineage>
        <taxon>Bacteria</taxon>
        <taxon>Bacillati</taxon>
        <taxon>Actinomycetota</taxon>
        <taxon>Actinomycetes</taxon>
        <taxon>Pseudonocardiales</taxon>
        <taxon>Pseudonocardiaceae</taxon>
        <taxon>Amycolatopsis</taxon>
    </lineage>
</organism>
<evidence type="ECO:0000313" key="2">
    <source>
        <dbReference type="Proteomes" id="UP001144096"/>
    </source>
</evidence>
<dbReference type="Proteomes" id="UP001144096">
    <property type="component" value="Unassembled WGS sequence"/>
</dbReference>
<gene>
    <name evidence="1" type="ORF">M8542_34230</name>
</gene>
<evidence type="ECO:0000313" key="1">
    <source>
        <dbReference type="EMBL" id="MCR6487896.1"/>
    </source>
</evidence>
<dbReference type="RefSeq" id="WP_257924465.1">
    <property type="nucleotide sequence ID" value="NZ_JAMXQV010000022.1"/>
</dbReference>
<comment type="caution">
    <text evidence="1">The sequence shown here is derived from an EMBL/GenBank/DDBJ whole genome shotgun (WGS) entry which is preliminary data.</text>
</comment>
<name>A0A9X2NI72_9PSEU</name>
<dbReference type="InterPro" id="IPR021269">
    <property type="entry name" value="DUF2848"/>
</dbReference>
<dbReference type="InterPro" id="IPR036663">
    <property type="entry name" value="Fumarylacetoacetase_C_sf"/>
</dbReference>